<dbReference type="CTD" id="20233524"/>
<dbReference type="EMBL" id="KB203827">
    <property type="protein sequence ID" value="ESO82943.1"/>
    <property type="molecule type" value="Genomic_DNA"/>
</dbReference>
<dbReference type="KEGG" id="lgi:LOTGIDRAFT_134181"/>
<organism evidence="5 6">
    <name type="scientific">Lottia gigantea</name>
    <name type="common">Giant owl limpet</name>
    <dbReference type="NCBI Taxonomy" id="225164"/>
    <lineage>
        <taxon>Eukaryota</taxon>
        <taxon>Metazoa</taxon>
        <taxon>Spiralia</taxon>
        <taxon>Lophotrochozoa</taxon>
        <taxon>Mollusca</taxon>
        <taxon>Gastropoda</taxon>
        <taxon>Patellogastropoda</taxon>
        <taxon>Lottioidea</taxon>
        <taxon>Lottiidae</taxon>
        <taxon>Lottia</taxon>
    </lineage>
</organism>
<evidence type="ECO:0000259" key="4">
    <source>
        <dbReference type="Pfam" id="PF04389"/>
    </source>
</evidence>
<feature type="domain" description="Peptidase M28" evidence="4">
    <location>
        <begin position="262"/>
        <end position="467"/>
    </location>
</feature>
<dbReference type="PANTHER" id="PTHR10404:SF46">
    <property type="entry name" value="VACUOLAR PROTEIN SORTING-ASSOCIATED PROTEIN 70"/>
    <property type="match status" value="1"/>
</dbReference>
<evidence type="ECO:0008006" key="7">
    <source>
        <dbReference type="Google" id="ProtNLM"/>
    </source>
</evidence>
<dbReference type="SUPFAM" id="SSF47672">
    <property type="entry name" value="Transferrin receptor-like dimerisation domain"/>
    <property type="match status" value="1"/>
</dbReference>
<dbReference type="Pfam" id="PF02225">
    <property type="entry name" value="PA"/>
    <property type="match status" value="1"/>
</dbReference>
<dbReference type="Pfam" id="PF04253">
    <property type="entry name" value="TFR_dimer"/>
    <property type="match status" value="1"/>
</dbReference>
<evidence type="ECO:0000313" key="6">
    <source>
        <dbReference type="Proteomes" id="UP000030746"/>
    </source>
</evidence>
<dbReference type="FunFam" id="3.40.630.10:FF:000101">
    <property type="entry name" value="N-acetylated alpha-linked acidic dipeptidase like 1"/>
    <property type="match status" value="1"/>
</dbReference>
<evidence type="ECO:0000259" key="3">
    <source>
        <dbReference type="Pfam" id="PF04253"/>
    </source>
</evidence>
<feature type="domain" description="PA" evidence="2">
    <location>
        <begin position="79"/>
        <end position="163"/>
    </location>
</feature>
<sequence length="650" mass="73492">MGNLVGLIKYVVDMWNTFHFDTVKRKNYFVQLSYPNYTETNQILVYDESNSTVFHSHSNASNVLIAYLPFNAYAKSGVVKGPLVYGHFGRTEDFQALDKLNVEVNGSIVLIRYGRIHPGNKVKHAEQAGAVGVILYCDPAEYTDGTDGVEGTWWLPSWGVQLSHVRYNLVGDPGTPDYTAVHSASYDKTVSDLYPSIPVYPIMYSDADKLMSLIDKTVPVPRHWNGKLKSKYYAGVKRGQTDYQHLVEMTVTNAPEKRNITNVIASLRGKIEPDRFVIVGSHIDSWTQGIVDSGTGFSILMDLARTFSDQVMAGWRPRRTIIFAFWDASKYGHIGSYEWVQEYEQQLSAGAVAYINLDSVIRGSYSFSADSSPLLYDVIYNAAMTVKCVDPDFQSTTVYEMWKNRFPSDVFHDRPKINGLAGDSDQSPFSYHVGVPSMSVSYTYDTNRYPNLPTYPVYSTLDDTLDYLETFIDTNFTRHIAVNQILADIVLQLADSALLPFNITNYIHIIHLGQASLLTYENEFRKAEINLASLNHEIDFFINSTREFQSSFNRTNSNEHQLHSRNEKLLRLTRAFVVPVGLPEQPQYRNILVAPHAENLNEETVFPGIVSGVIHGRKGNWNILKDQVAILTITFKRASSVLNDDIYTKV</sequence>
<gene>
    <name evidence="5" type="ORF">LOTGIDRAFT_134181</name>
</gene>
<dbReference type="InterPro" id="IPR046450">
    <property type="entry name" value="PA_dom_sf"/>
</dbReference>
<dbReference type="STRING" id="225164.V3YXX8"/>
<protein>
    <recommendedName>
        <fullName evidence="7">Peptidase M28 domain-containing protein</fullName>
    </recommendedName>
</protein>
<dbReference type="OMA" id="YIFANYG"/>
<proteinExistence type="inferred from homology"/>
<dbReference type="InterPro" id="IPR039373">
    <property type="entry name" value="Peptidase_M28B"/>
</dbReference>
<dbReference type="InterPro" id="IPR036757">
    <property type="entry name" value="TFR-like_dimer_dom_sf"/>
</dbReference>
<dbReference type="OrthoDB" id="5841748at2759"/>
<evidence type="ECO:0000259" key="2">
    <source>
        <dbReference type="Pfam" id="PF02225"/>
    </source>
</evidence>
<dbReference type="SUPFAM" id="SSF53187">
    <property type="entry name" value="Zn-dependent exopeptidases"/>
    <property type="match status" value="1"/>
</dbReference>
<evidence type="ECO:0000313" key="5">
    <source>
        <dbReference type="EMBL" id="ESO82943.1"/>
    </source>
</evidence>
<dbReference type="Gene3D" id="3.40.630.10">
    <property type="entry name" value="Zn peptidases"/>
    <property type="match status" value="1"/>
</dbReference>
<evidence type="ECO:0000256" key="1">
    <source>
        <dbReference type="ARBA" id="ARBA00005634"/>
    </source>
</evidence>
<feature type="domain" description="Transferrin receptor-like dimerisation" evidence="3">
    <location>
        <begin position="529"/>
        <end position="642"/>
    </location>
</feature>
<reference evidence="5 6" key="1">
    <citation type="journal article" date="2013" name="Nature">
        <title>Insights into bilaterian evolution from three spiralian genomes.</title>
        <authorList>
            <person name="Simakov O."/>
            <person name="Marletaz F."/>
            <person name="Cho S.J."/>
            <person name="Edsinger-Gonzales E."/>
            <person name="Havlak P."/>
            <person name="Hellsten U."/>
            <person name="Kuo D.H."/>
            <person name="Larsson T."/>
            <person name="Lv J."/>
            <person name="Arendt D."/>
            <person name="Savage R."/>
            <person name="Osoegawa K."/>
            <person name="de Jong P."/>
            <person name="Grimwood J."/>
            <person name="Chapman J.A."/>
            <person name="Shapiro H."/>
            <person name="Aerts A."/>
            <person name="Otillar R.P."/>
            <person name="Terry A.Y."/>
            <person name="Boore J.L."/>
            <person name="Grigoriev I.V."/>
            <person name="Lindberg D.R."/>
            <person name="Seaver E.C."/>
            <person name="Weisblat D.A."/>
            <person name="Putnam N.H."/>
            <person name="Rokhsar D.S."/>
        </authorList>
    </citation>
    <scope>NUCLEOTIDE SEQUENCE [LARGE SCALE GENOMIC DNA]</scope>
</reference>
<dbReference type="Pfam" id="PF04389">
    <property type="entry name" value="Peptidase_M28"/>
    <property type="match status" value="1"/>
</dbReference>
<dbReference type="GeneID" id="20233524"/>
<comment type="similarity">
    <text evidence="1">Belongs to the peptidase M28 family. M28B subfamily.</text>
</comment>
<dbReference type="Gene3D" id="1.20.930.40">
    <property type="entry name" value="Transferrin receptor-like, dimerisation domain"/>
    <property type="match status" value="1"/>
</dbReference>
<dbReference type="HOGENOM" id="CLU_005688_3_2_1"/>
<dbReference type="AlphaFoldDB" id="V3YXX8"/>
<dbReference type="InterPro" id="IPR003137">
    <property type="entry name" value="PA_domain"/>
</dbReference>
<dbReference type="InterPro" id="IPR007365">
    <property type="entry name" value="TFR-like_dimer_dom"/>
</dbReference>
<dbReference type="RefSeq" id="XP_009066312.1">
    <property type="nucleotide sequence ID" value="XM_009068064.1"/>
</dbReference>
<name>V3YXX8_LOTGI</name>
<accession>V3YXX8</accession>
<dbReference type="Proteomes" id="UP000030746">
    <property type="component" value="Unassembled WGS sequence"/>
</dbReference>
<dbReference type="InterPro" id="IPR007484">
    <property type="entry name" value="Peptidase_M28"/>
</dbReference>
<dbReference type="GO" id="GO:0004180">
    <property type="term" value="F:carboxypeptidase activity"/>
    <property type="evidence" value="ECO:0007669"/>
    <property type="project" value="TreeGrafter"/>
</dbReference>
<keyword evidence="6" id="KW-1185">Reference proteome</keyword>
<dbReference type="PANTHER" id="PTHR10404">
    <property type="entry name" value="N-ACETYLATED-ALPHA-LINKED ACIDIC DIPEPTIDASE"/>
    <property type="match status" value="1"/>
</dbReference>
<dbReference type="SUPFAM" id="SSF52025">
    <property type="entry name" value="PA domain"/>
    <property type="match status" value="1"/>
</dbReference>
<dbReference type="Gene3D" id="3.50.30.30">
    <property type="match status" value="1"/>
</dbReference>